<evidence type="ECO:0000256" key="1">
    <source>
        <dbReference type="ARBA" id="ARBA00004370"/>
    </source>
</evidence>
<dbReference type="Pfam" id="PF03717">
    <property type="entry name" value="PBP_dimer"/>
    <property type="match status" value="1"/>
</dbReference>
<dbReference type="PANTHER" id="PTHR30627:SF1">
    <property type="entry name" value="PEPTIDOGLYCAN D,D-TRANSPEPTIDASE FTSI"/>
    <property type="match status" value="1"/>
</dbReference>
<feature type="transmembrane region" description="Helical" evidence="4">
    <location>
        <begin position="29"/>
        <end position="49"/>
    </location>
</feature>
<comment type="subcellular location">
    <subcellularLocation>
        <location evidence="1">Membrane</location>
    </subcellularLocation>
</comment>
<comment type="caution">
    <text evidence="6">The sequence shown here is derived from an EMBL/GenBank/DDBJ whole genome shotgun (WGS) entry which is preliminary data.</text>
</comment>
<gene>
    <name evidence="6" type="ORF">K8V79_08420</name>
</gene>
<dbReference type="SUPFAM" id="SSF56519">
    <property type="entry name" value="Penicillin binding protein dimerisation domain"/>
    <property type="match status" value="1"/>
</dbReference>
<dbReference type="GO" id="GO:0005886">
    <property type="term" value="C:plasma membrane"/>
    <property type="evidence" value="ECO:0007669"/>
    <property type="project" value="TreeGrafter"/>
</dbReference>
<evidence type="ECO:0000256" key="4">
    <source>
        <dbReference type="SAM" id="Phobius"/>
    </source>
</evidence>
<dbReference type="InterPro" id="IPR050515">
    <property type="entry name" value="Beta-lactam/transpept"/>
</dbReference>
<dbReference type="Proteomes" id="UP000787156">
    <property type="component" value="Unassembled WGS sequence"/>
</dbReference>
<evidence type="ECO:0000256" key="3">
    <source>
        <dbReference type="ARBA" id="ARBA00023136"/>
    </source>
</evidence>
<feature type="domain" description="Penicillin-binding protein dimerisation" evidence="5">
    <location>
        <begin position="72"/>
        <end position="130"/>
    </location>
</feature>
<dbReference type="AlphaFoldDB" id="A0A9D2UT76"/>
<keyword evidence="3 4" id="KW-0472">Membrane</keyword>
<keyword evidence="4" id="KW-0812">Transmembrane</keyword>
<evidence type="ECO:0000256" key="2">
    <source>
        <dbReference type="ARBA" id="ARBA00022645"/>
    </source>
</evidence>
<reference evidence="6" key="2">
    <citation type="submission" date="2021-09" db="EMBL/GenBank/DDBJ databases">
        <authorList>
            <person name="Gilroy R."/>
        </authorList>
    </citation>
    <scope>NUCLEOTIDE SEQUENCE</scope>
    <source>
        <strain evidence="6">CHK135-1449</strain>
    </source>
</reference>
<evidence type="ECO:0000313" key="6">
    <source>
        <dbReference type="EMBL" id="HJF28254.1"/>
    </source>
</evidence>
<evidence type="ECO:0000259" key="5">
    <source>
        <dbReference type="Pfam" id="PF03717"/>
    </source>
</evidence>
<feature type="non-terminal residue" evidence="6">
    <location>
        <position position="144"/>
    </location>
</feature>
<dbReference type="PANTHER" id="PTHR30627">
    <property type="entry name" value="PEPTIDOGLYCAN D,D-TRANSPEPTIDASE"/>
    <property type="match status" value="1"/>
</dbReference>
<accession>A0A9D2UT76</accession>
<name>A0A9D2UT76_ACILW</name>
<protein>
    <submittedName>
        <fullName evidence="6">Penicillin-binding protein 2</fullName>
    </submittedName>
</protein>
<dbReference type="Gene3D" id="3.90.1310.10">
    <property type="entry name" value="Penicillin-binding protein 2a (Domain 2)"/>
    <property type="match status" value="1"/>
</dbReference>
<keyword evidence="2" id="KW-0378">Hydrolase</keyword>
<sequence length="144" mass="16875">MVDKRKKQPVRKRQSITDKNTSNIYINRFYLMWAVVLLCFIVLIGRAFYVQIINKDFLQNKANANILRTNTIKAMRGVIYDRNGVPLAISTPIMKIVIDPRDYFENKQLYEETMLALEKEPNSRKLKRQLPDKNLNLDELADAV</sequence>
<dbReference type="InterPro" id="IPR005311">
    <property type="entry name" value="PBP_dimer"/>
</dbReference>
<keyword evidence="4" id="KW-1133">Transmembrane helix</keyword>
<keyword evidence="2" id="KW-0645">Protease</keyword>
<dbReference type="GO" id="GO:0071555">
    <property type="term" value="P:cell wall organization"/>
    <property type="evidence" value="ECO:0007669"/>
    <property type="project" value="TreeGrafter"/>
</dbReference>
<evidence type="ECO:0000313" key="7">
    <source>
        <dbReference type="Proteomes" id="UP000787156"/>
    </source>
</evidence>
<keyword evidence="2" id="KW-0121">Carboxypeptidase</keyword>
<dbReference type="GO" id="GO:0008658">
    <property type="term" value="F:penicillin binding"/>
    <property type="evidence" value="ECO:0007669"/>
    <property type="project" value="InterPro"/>
</dbReference>
<dbReference type="GO" id="GO:0004180">
    <property type="term" value="F:carboxypeptidase activity"/>
    <property type="evidence" value="ECO:0007669"/>
    <property type="project" value="UniProtKB-KW"/>
</dbReference>
<proteinExistence type="predicted"/>
<organism evidence="6 7">
    <name type="scientific">Acinetobacter lwoffii</name>
    <dbReference type="NCBI Taxonomy" id="28090"/>
    <lineage>
        <taxon>Bacteria</taxon>
        <taxon>Pseudomonadati</taxon>
        <taxon>Pseudomonadota</taxon>
        <taxon>Gammaproteobacteria</taxon>
        <taxon>Moraxellales</taxon>
        <taxon>Moraxellaceae</taxon>
        <taxon>Acinetobacter</taxon>
    </lineage>
</organism>
<reference evidence="6" key="1">
    <citation type="journal article" date="2021" name="PeerJ">
        <title>Extensive microbial diversity within the chicken gut microbiome revealed by metagenomics and culture.</title>
        <authorList>
            <person name="Gilroy R."/>
            <person name="Ravi A."/>
            <person name="Getino M."/>
            <person name="Pursley I."/>
            <person name="Horton D.L."/>
            <person name="Alikhan N.F."/>
            <person name="Baker D."/>
            <person name="Gharbi K."/>
            <person name="Hall N."/>
            <person name="Watson M."/>
            <person name="Adriaenssens E.M."/>
            <person name="Foster-Nyarko E."/>
            <person name="Jarju S."/>
            <person name="Secka A."/>
            <person name="Antonio M."/>
            <person name="Oren A."/>
            <person name="Chaudhuri R.R."/>
            <person name="La Ragione R."/>
            <person name="Hildebrand F."/>
            <person name="Pallen M.J."/>
        </authorList>
    </citation>
    <scope>NUCLEOTIDE SEQUENCE</scope>
    <source>
        <strain evidence="6">CHK135-1449</strain>
    </source>
</reference>
<dbReference type="InterPro" id="IPR036138">
    <property type="entry name" value="PBP_dimer_sf"/>
</dbReference>
<dbReference type="EMBL" id="DYWX01000088">
    <property type="protein sequence ID" value="HJF28254.1"/>
    <property type="molecule type" value="Genomic_DNA"/>
</dbReference>